<dbReference type="SUPFAM" id="SSF52151">
    <property type="entry name" value="FabD/lysophospholipase-like"/>
    <property type="match status" value="1"/>
</dbReference>
<feature type="active site" description="Proton acceptor" evidence="4">
    <location>
        <position position="333"/>
    </location>
</feature>
<organism evidence="7 8">
    <name type="scientific">Stylonychia lemnae</name>
    <name type="common">Ciliate</name>
    <dbReference type="NCBI Taxonomy" id="5949"/>
    <lineage>
        <taxon>Eukaryota</taxon>
        <taxon>Sar</taxon>
        <taxon>Alveolata</taxon>
        <taxon>Ciliophora</taxon>
        <taxon>Intramacronucleata</taxon>
        <taxon>Spirotrichea</taxon>
        <taxon>Stichotrichia</taxon>
        <taxon>Sporadotrichida</taxon>
        <taxon>Oxytrichidae</taxon>
        <taxon>Stylonychinae</taxon>
        <taxon>Stylonychia</taxon>
    </lineage>
</organism>
<dbReference type="Gene3D" id="3.40.1090.10">
    <property type="entry name" value="Cytosolic phospholipase A2 catalytic domain"/>
    <property type="match status" value="2"/>
</dbReference>
<dbReference type="Pfam" id="PF11815">
    <property type="entry name" value="DUF3336"/>
    <property type="match status" value="1"/>
</dbReference>
<evidence type="ECO:0000313" key="7">
    <source>
        <dbReference type="EMBL" id="CDW73342.1"/>
    </source>
</evidence>
<dbReference type="AlphaFoldDB" id="A0A077ZU00"/>
<evidence type="ECO:0000313" key="8">
    <source>
        <dbReference type="Proteomes" id="UP000039865"/>
    </source>
</evidence>
<keyword evidence="2 4" id="KW-0442">Lipid degradation</keyword>
<feature type="active site" description="Nucleophile" evidence="4">
    <location>
        <position position="183"/>
    </location>
</feature>
<dbReference type="InterPro" id="IPR021771">
    <property type="entry name" value="Triacylglycerol_lipase_N"/>
</dbReference>
<dbReference type="PANTHER" id="PTHR14226:SF10">
    <property type="entry name" value="TRIACYLGLYCEROL LIPASE 4-RELATED"/>
    <property type="match status" value="1"/>
</dbReference>
<dbReference type="GO" id="GO:0016042">
    <property type="term" value="P:lipid catabolic process"/>
    <property type="evidence" value="ECO:0007669"/>
    <property type="project" value="UniProtKB-UniRule"/>
</dbReference>
<feature type="region of interest" description="Disordered" evidence="5">
    <location>
        <begin position="682"/>
        <end position="710"/>
    </location>
</feature>
<dbReference type="PANTHER" id="PTHR14226">
    <property type="entry name" value="NEUROPATHY TARGET ESTERASE/SWISS CHEESE D.MELANOGASTER"/>
    <property type="match status" value="1"/>
</dbReference>
<dbReference type="InterPro" id="IPR016035">
    <property type="entry name" value="Acyl_Trfase/lysoPLipase"/>
</dbReference>
<keyword evidence="8" id="KW-1185">Reference proteome</keyword>
<dbReference type="Pfam" id="PF01734">
    <property type="entry name" value="Patatin"/>
    <property type="match status" value="1"/>
</dbReference>
<gene>
    <name evidence="7" type="primary">Contig6995.g7484</name>
    <name evidence="7" type="ORF">STYLEM_2318</name>
</gene>
<evidence type="ECO:0000256" key="5">
    <source>
        <dbReference type="SAM" id="MobiDB-lite"/>
    </source>
</evidence>
<evidence type="ECO:0000259" key="6">
    <source>
        <dbReference type="PROSITE" id="PS51635"/>
    </source>
</evidence>
<evidence type="ECO:0000256" key="3">
    <source>
        <dbReference type="ARBA" id="ARBA00023098"/>
    </source>
</evidence>
<dbReference type="OrthoDB" id="10049244at2759"/>
<evidence type="ECO:0000256" key="1">
    <source>
        <dbReference type="ARBA" id="ARBA00022801"/>
    </source>
</evidence>
<dbReference type="EMBL" id="CCKQ01002250">
    <property type="protein sequence ID" value="CDW73342.1"/>
    <property type="molecule type" value="Genomic_DNA"/>
</dbReference>
<feature type="compositionally biased region" description="Polar residues" evidence="5">
    <location>
        <begin position="687"/>
        <end position="707"/>
    </location>
</feature>
<evidence type="ECO:0000256" key="4">
    <source>
        <dbReference type="PROSITE-ProRule" id="PRU01161"/>
    </source>
</evidence>
<keyword evidence="3 4" id="KW-0443">Lipid metabolism</keyword>
<sequence>MPLVELIIFKKSGISYKQVKLRQKLENASNFQEWVKLARTLDQIEGREQWKLINKSSLYEYERIEARYKGMREMRKKNDIRGLVHCLRSDLLKNLGGIANPDLYSICHVGTKRLIEKYHNEVIKCIRMIYYYRGRKLSLPQKVEFFAETRHSYGGATFGRFHFGVIKALHEQDLLPRILCGSSVGSIIATYFCTKKYEELDSCFDPMFFVNNPLIKYKVNSFTELVMNLIRGDAILDTQHMKDTLIKNIGDVTFKEIHDKYKWNLNITVTDEKKTDETRLLNYLTAPNVLVWSAVCASTAIPRFYDPVELMIKTESGQIRPYHPNLQRTRYVDGSISTDLPMQRVSELFNVNTFIVSQVNPHVIPFVSVDGGGILQSQMRKRFSITIKALVGNEVQHIIEQLQTLGVLPQFLCRMSNLVTQSYKGHVTIVPQIKPKHYRNLLINPTLEECLESMQSSYNRAVFGVEREFDRYYMRLKTSLRGNIPYLNDKNLIEYATRRTFNRKDAWDELDNELEQLDNQNNELICYISKNHKNTINYDKMREVIQERLDEKKEDEHEHVLRNNANLFGYNLHQQQQHNQVQIQQRSHALKRVPRVESIQSMLSAQSQEFFGSDLENQNIVSASNTNNQSNCISSNQMNSGQRHDEFFFTSNNMQSDKLLQKTKGLINKNPNMLKFNNQLRKKNEQSDNSSFMNVSGKLDQSNQNQGRRGIKKNDSLFLLNGEFFN</sequence>
<keyword evidence="1 4" id="KW-0378">Hydrolase</keyword>
<evidence type="ECO:0000256" key="2">
    <source>
        <dbReference type="ARBA" id="ARBA00022963"/>
    </source>
</evidence>
<accession>A0A077ZU00</accession>
<comment type="caution">
    <text evidence="4">Lacks conserved residue(s) required for the propagation of feature annotation.</text>
</comment>
<dbReference type="GO" id="GO:0004806">
    <property type="term" value="F:triacylglycerol lipase activity"/>
    <property type="evidence" value="ECO:0007669"/>
    <property type="project" value="InterPro"/>
</dbReference>
<feature type="short sequence motif" description="GXSXG" evidence="4">
    <location>
        <begin position="181"/>
        <end position="185"/>
    </location>
</feature>
<dbReference type="PROSITE" id="PS51635">
    <property type="entry name" value="PNPLA"/>
    <property type="match status" value="1"/>
</dbReference>
<proteinExistence type="predicted"/>
<dbReference type="InterPro" id="IPR002641">
    <property type="entry name" value="PNPLA_dom"/>
</dbReference>
<dbReference type="InterPro" id="IPR050301">
    <property type="entry name" value="NTE"/>
</dbReference>
<dbReference type="InParanoid" id="A0A077ZU00"/>
<reference evidence="7 8" key="1">
    <citation type="submission" date="2014-06" db="EMBL/GenBank/DDBJ databases">
        <authorList>
            <person name="Swart Estienne"/>
        </authorList>
    </citation>
    <scope>NUCLEOTIDE SEQUENCE [LARGE SCALE GENOMIC DNA]</scope>
    <source>
        <strain evidence="7 8">130c</strain>
    </source>
</reference>
<feature type="domain" description="PNPLA" evidence="6">
    <location>
        <begin position="150"/>
        <end position="346"/>
    </location>
</feature>
<protein>
    <submittedName>
        <fullName evidence="7">Patatin-like phospholipase family</fullName>
    </submittedName>
</protein>
<name>A0A077ZU00_STYLE</name>
<dbReference type="Proteomes" id="UP000039865">
    <property type="component" value="Unassembled WGS sequence"/>
</dbReference>